<evidence type="ECO:0000256" key="4">
    <source>
        <dbReference type="ARBA" id="ARBA00048391"/>
    </source>
</evidence>
<dbReference type="NCBIfam" id="TIGR03534">
    <property type="entry name" value="RF_mod_PrmC"/>
    <property type="match status" value="1"/>
</dbReference>
<evidence type="ECO:0000313" key="9">
    <source>
        <dbReference type="EMBL" id="TYC46503.1"/>
    </source>
</evidence>
<comment type="caution">
    <text evidence="9">The sequence shown here is derived from an EMBL/GenBank/DDBJ whole genome shotgun (WGS) entry which is preliminary data.</text>
</comment>
<dbReference type="Pfam" id="PF17827">
    <property type="entry name" value="PrmC_N"/>
    <property type="match status" value="1"/>
</dbReference>
<comment type="similarity">
    <text evidence="5">Belongs to the protein N5-glutamine methyltransferase family. PrmC subfamily.</text>
</comment>
<comment type="function">
    <text evidence="5">Methylates the class 1 translation termination release factors RF1/PrfA and RF2/PrfB on the glutamine residue of the universally conserved GGQ motif.</text>
</comment>
<dbReference type="Pfam" id="PF05175">
    <property type="entry name" value="MTS"/>
    <property type="match status" value="1"/>
</dbReference>
<sequence>MTGKRFETPDQFNKNNDKREVTPSKLNAPRWFEWDDVKKPINPATVKISMLEARKWAILELTSAGIPDDEAKNNIDFMLSGALNVNYGMLRANMSRQMPSVLAALWPGWVSELIHHTPPQYILGHAPFYGREFIVDQRVLIPRPETEQLVEWILKDAGHSEHPVSVLDIGTGSGAIIETLMLENSRVKGFAADISSEALKVAEMNAQRFNLLNLHFVESDVYSALGDLKFDLIVSNPPYIANDDQAEIDESVMLFEPHMALFADNNGLAIYEKIACGLNEHLADHGRAYFEIGYKQGTAVQELFQTVLPNAKITLRQDFAGLDRMIRVEK</sequence>
<dbReference type="InterPro" id="IPR002052">
    <property type="entry name" value="DNA_methylase_N6_adenine_CS"/>
</dbReference>
<evidence type="ECO:0000256" key="2">
    <source>
        <dbReference type="ARBA" id="ARBA00022679"/>
    </source>
</evidence>
<dbReference type="CDD" id="cd02440">
    <property type="entry name" value="AdoMet_MTases"/>
    <property type="match status" value="1"/>
</dbReference>
<feature type="domain" description="Methyltransferase small" evidence="7">
    <location>
        <begin position="163"/>
        <end position="244"/>
    </location>
</feature>
<dbReference type="Gene3D" id="1.10.8.10">
    <property type="entry name" value="DNA helicase RuvA subunit, C-terminal domain"/>
    <property type="match status" value="1"/>
</dbReference>
<keyword evidence="2 5" id="KW-0808">Transferase</keyword>
<proteinExistence type="inferred from homology"/>
<organism evidence="9 10">
    <name type="scientific">Leuconostoc litchii</name>
    <dbReference type="NCBI Taxonomy" id="1981069"/>
    <lineage>
        <taxon>Bacteria</taxon>
        <taxon>Bacillati</taxon>
        <taxon>Bacillota</taxon>
        <taxon>Bacilli</taxon>
        <taxon>Lactobacillales</taxon>
        <taxon>Lactobacillaceae</taxon>
        <taxon>Leuconostoc</taxon>
    </lineage>
</organism>
<evidence type="ECO:0000313" key="10">
    <source>
        <dbReference type="Proteomes" id="UP000442244"/>
    </source>
</evidence>
<dbReference type="GO" id="GO:0032259">
    <property type="term" value="P:methylation"/>
    <property type="evidence" value="ECO:0007669"/>
    <property type="project" value="UniProtKB-KW"/>
</dbReference>
<dbReference type="InterPro" id="IPR007848">
    <property type="entry name" value="Small_mtfrase_dom"/>
</dbReference>
<dbReference type="GO" id="GO:0003676">
    <property type="term" value="F:nucleic acid binding"/>
    <property type="evidence" value="ECO:0007669"/>
    <property type="project" value="InterPro"/>
</dbReference>
<dbReference type="GO" id="GO:0102559">
    <property type="term" value="F:peptide chain release factor N(5)-glutamine methyltransferase activity"/>
    <property type="evidence" value="ECO:0007669"/>
    <property type="project" value="UniProtKB-EC"/>
</dbReference>
<comment type="caution">
    <text evidence="5">Lacks conserved residue(s) required for the propagation of feature annotation.</text>
</comment>
<dbReference type="InterPro" id="IPR004556">
    <property type="entry name" value="HemK-like"/>
</dbReference>
<dbReference type="PANTHER" id="PTHR18895:SF74">
    <property type="entry name" value="MTRF1L RELEASE FACTOR GLUTAMINE METHYLTRANSFERASE"/>
    <property type="match status" value="1"/>
</dbReference>
<dbReference type="NCBIfam" id="TIGR00536">
    <property type="entry name" value="hemK_fam"/>
    <property type="match status" value="1"/>
</dbReference>
<evidence type="ECO:0000259" key="7">
    <source>
        <dbReference type="Pfam" id="PF05175"/>
    </source>
</evidence>
<dbReference type="HAMAP" id="MF_02126">
    <property type="entry name" value="RF_methyltr_PrmC"/>
    <property type="match status" value="1"/>
</dbReference>
<feature type="binding site" evidence="5">
    <location>
        <position position="193"/>
    </location>
    <ligand>
        <name>S-adenosyl-L-methionine</name>
        <dbReference type="ChEBI" id="CHEBI:59789"/>
    </ligand>
</feature>
<name>A0A652NE79_9LACO</name>
<feature type="region of interest" description="Disordered" evidence="6">
    <location>
        <begin position="1"/>
        <end position="22"/>
    </location>
</feature>
<dbReference type="EC" id="2.1.1.297" evidence="5"/>
<comment type="catalytic activity">
    <reaction evidence="4 5">
        <text>L-glutaminyl-[peptide chain release factor] + S-adenosyl-L-methionine = N(5)-methyl-L-glutaminyl-[peptide chain release factor] + S-adenosyl-L-homocysteine + H(+)</text>
        <dbReference type="Rhea" id="RHEA:42896"/>
        <dbReference type="Rhea" id="RHEA-COMP:10271"/>
        <dbReference type="Rhea" id="RHEA-COMP:10272"/>
        <dbReference type="ChEBI" id="CHEBI:15378"/>
        <dbReference type="ChEBI" id="CHEBI:30011"/>
        <dbReference type="ChEBI" id="CHEBI:57856"/>
        <dbReference type="ChEBI" id="CHEBI:59789"/>
        <dbReference type="ChEBI" id="CHEBI:61891"/>
        <dbReference type="EC" id="2.1.1.297"/>
    </reaction>
</comment>
<feature type="binding site" evidence="5">
    <location>
        <begin position="170"/>
        <end position="174"/>
    </location>
    <ligand>
        <name>S-adenosyl-L-methionine</name>
        <dbReference type="ChEBI" id="CHEBI:59789"/>
    </ligand>
</feature>
<dbReference type="EMBL" id="SDGY01000002">
    <property type="protein sequence ID" value="TYC46503.1"/>
    <property type="molecule type" value="Genomic_DNA"/>
</dbReference>
<dbReference type="RefSeq" id="WP_148605886.1">
    <property type="nucleotide sequence ID" value="NZ_BSUV01000001.1"/>
</dbReference>
<evidence type="ECO:0000256" key="3">
    <source>
        <dbReference type="ARBA" id="ARBA00022691"/>
    </source>
</evidence>
<gene>
    <name evidence="5 9" type="primary">prmC</name>
    <name evidence="9" type="ORF">ESZ47_06550</name>
</gene>
<dbReference type="SUPFAM" id="SSF53335">
    <property type="entry name" value="S-adenosyl-L-methionine-dependent methyltransferases"/>
    <property type="match status" value="1"/>
</dbReference>
<feature type="binding site" evidence="5">
    <location>
        <position position="236"/>
    </location>
    <ligand>
        <name>S-adenosyl-L-methionine</name>
        <dbReference type="ChEBI" id="CHEBI:59789"/>
    </ligand>
</feature>
<accession>A0A652NE79</accession>
<dbReference type="PROSITE" id="PS00092">
    <property type="entry name" value="N6_MTASE"/>
    <property type="match status" value="1"/>
</dbReference>
<evidence type="ECO:0000256" key="1">
    <source>
        <dbReference type="ARBA" id="ARBA00022603"/>
    </source>
</evidence>
<keyword evidence="10" id="KW-1185">Reference proteome</keyword>
<protein>
    <recommendedName>
        <fullName evidence="5">Release factor glutamine methyltransferase</fullName>
        <shortName evidence="5">RF MTase</shortName>
        <ecNumber evidence="5">2.1.1.297</ecNumber>
    </recommendedName>
    <alternativeName>
        <fullName evidence="5">N5-glutamine methyltransferase PrmC</fullName>
    </alternativeName>
    <alternativeName>
        <fullName evidence="5">Protein-(glutamine-N5) MTase PrmC</fullName>
    </alternativeName>
    <alternativeName>
        <fullName evidence="5">Protein-glutamine N-methyltransferase PrmC</fullName>
    </alternativeName>
</protein>
<dbReference type="InterPro" id="IPR040758">
    <property type="entry name" value="PrmC_N"/>
</dbReference>
<dbReference type="Gene3D" id="3.40.50.150">
    <property type="entry name" value="Vaccinia Virus protein VP39"/>
    <property type="match status" value="1"/>
</dbReference>
<dbReference type="Proteomes" id="UP000442244">
    <property type="component" value="Unassembled WGS sequence"/>
</dbReference>
<keyword evidence="3 5" id="KW-0949">S-adenosyl-L-methionine</keyword>
<evidence type="ECO:0000256" key="6">
    <source>
        <dbReference type="SAM" id="MobiDB-lite"/>
    </source>
</evidence>
<evidence type="ECO:0000256" key="5">
    <source>
        <dbReference type="HAMAP-Rule" id="MF_02126"/>
    </source>
</evidence>
<dbReference type="InterPro" id="IPR050320">
    <property type="entry name" value="N5-glutamine_MTase"/>
</dbReference>
<feature type="domain" description="Release factor glutamine methyltransferase N-terminal" evidence="8">
    <location>
        <begin position="52"/>
        <end position="124"/>
    </location>
</feature>
<dbReference type="AlphaFoldDB" id="A0A652NE79"/>
<reference evidence="9 10" key="1">
    <citation type="submission" date="2019-01" db="EMBL/GenBank/DDBJ databases">
        <title>Leuconostoc litchii sp. nov., a novel lactic acid bacterium isolated from lychee.</title>
        <authorList>
            <person name="Wang L.-T."/>
        </authorList>
    </citation>
    <scope>NUCLEOTIDE SEQUENCE [LARGE SCALE GENOMIC DNA]</scope>
    <source>
        <strain evidence="9 10">MB7</strain>
    </source>
</reference>
<dbReference type="OrthoDB" id="9800643at2"/>
<keyword evidence="1 5" id="KW-0489">Methyltransferase</keyword>
<feature type="binding site" evidence="5">
    <location>
        <begin position="236"/>
        <end position="239"/>
    </location>
    <ligand>
        <name>substrate</name>
    </ligand>
</feature>
<dbReference type="PANTHER" id="PTHR18895">
    <property type="entry name" value="HEMK METHYLTRANSFERASE"/>
    <property type="match status" value="1"/>
</dbReference>
<dbReference type="InterPro" id="IPR019874">
    <property type="entry name" value="RF_methyltr_PrmC"/>
</dbReference>
<evidence type="ECO:0000259" key="8">
    <source>
        <dbReference type="Pfam" id="PF17827"/>
    </source>
</evidence>
<dbReference type="InterPro" id="IPR029063">
    <property type="entry name" value="SAM-dependent_MTases_sf"/>
</dbReference>